<evidence type="ECO:0000256" key="9">
    <source>
        <dbReference type="PIRSR" id="PIRSR000102-3"/>
    </source>
</evidence>
<evidence type="ECO:0000313" key="13">
    <source>
        <dbReference type="EMBL" id="SFV24004.1"/>
    </source>
</evidence>
<dbReference type="PRINTS" id="PR00086">
    <property type="entry name" value="LLDHDRGNASE"/>
</dbReference>
<feature type="binding site" evidence="7">
    <location>
        <begin position="104"/>
        <end position="105"/>
    </location>
    <ligand>
        <name>NAD(+)</name>
        <dbReference type="ChEBI" id="CHEBI:57540"/>
    </ligand>
</feature>
<feature type="binding site" evidence="9">
    <location>
        <position position="120"/>
    </location>
    <ligand>
        <name>NAD(+)</name>
        <dbReference type="ChEBI" id="CHEBI:57540"/>
    </ligand>
</feature>
<feature type="region of interest" description="Disordered" evidence="10">
    <location>
        <begin position="1"/>
        <end position="24"/>
    </location>
</feature>
<dbReference type="SUPFAM" id="SSF51735">
    <property type="entry name" value="NAD(P)-binding Rossmann-fold domains"/>
    <property type="match status" value="1"/>
</dbReference>
<dbReference type="InterPro" id="IPR011304">
    <property type="entry name" value="L-lactate_DH"/>
</dbReference>
<comment type="pathway">
    <text evidence="1 7">Fermentation; pyruvate fermentation to lactate; (S)-lactate from pyruvate: step 1/1.</text>
</comment>
<comment type="subcellular location">
    <subcellularLocation>
        <location evidence="7">Cytoplasm</location>
    </subcellularLocation>
</comment>
<accession>A0A1I7MQ20</accession>
<organism evidence="13 14">
    <name type="scientific">Micrococcus terreus</name>
    <dbReference type="NCBI Taxonomy" id="574650"/>
    <lineage>
        <taxon>Bacteria</taxon>
        <taxon>Bacillati</taxon>
        <taxon>Actinomycetota</taxon>
        <taxon>Actinomycetes</taxon>
        <taxon>Micrococcales</taxon>
        <taxon>Micrococcaceae</taxon>
        <taxon>Micrococcus</taxon>
    </lineage>
</organism>
<dbReference type="PANTHER" id="PTHR43128">
    <property type="entry name" value="L-2-HYDROXYCARBOXYLATE DEHYDROGENASE (NAD(P)(+))"/>
    <property type="match status" value="1"/>
</dbReference>
<proteinExistence type="inferred from homology"/>
<dbReference type="NCBIfam" id="TIGR01771">
    <property type="entry name" value="L-LDH-NAD"/>
    <property type="match status" value="1"/>
</dbReference>
<feature type="domain" description="Lactate/malate dehydrogenase N-terminal" evidence="11">
    <location>
        <begin position="29"/>
        <end position="166"/>
    </location>
</feature>
<dbReference type="InterPro" id="IPR001557">
    <property type="entry name" value="L-lactate/malate_DH"/>
</dbReference>
<protein>
    <recommendedName>
        <fullName evidence="3 7">L-lactate dehydrogenase</fullName>
        <shortName evidence="7">L-LDH</shortName>
        <ecNumber evidence="3 7">1.1.1.27</ecNumber>
    </recommendedName>
</protein>
<evidence type="ECO:0000256" key="10">
    <source>
        <dbReference type="SAM" id="MobiDB-lite"/>
    </source>
</evidence>
<dbReference type="UniPathway" id="UPA00554">
    <property type="reaction ID" value="UER00611"/>
</dbReference>
<dbReference type="GO" id="GO:0006096">
    <property type="term" value="P:glycolytic process"/>
    <property type="evidence" value="ECO:0007669"/>
    <property type="project" value="UniProtKB-UniRule"/>
</dbReference>
<feature type="active site" description="Proton acceptor" evidence="7 8">
    <location>
        <position position="200"/>
    </location>
</feature>
<feature type="binding site" evidence="7">
    <location>
        <begin position="145"/>
        <end position="148"/>
    </location>
    <ligand>
        <name>substrate</name>
    </ligand>
</feature>
<feature type="binding site" evidence="7">
    <location>
        <position position="255"/>
    </location>
    <ligand>
        <name>substrate</name>
    </ligand>
</feature>
<comment type="subunit">
    <text evidence="7">Homotetramer.</text>
</comment>
<dbReference type="PANTHER" id="PTHR43128:SF16">
    <property type="entry name" value="L-LACTATE DEHYDROGENASE"/>
    <property type="match status" value="1"/>
</dbReference>
<evidence type="ECO:0000256" key="3">
    <source>
        <dbReference type="ARBA" id="ARBA00012967"/>
    </source>
</evidence>
<evidence type="ECO:0000259" key="11">
    <source>
        <dbReference type="Pfam" id="PF00056"/>
    </source>
</evidence>
<dbReference type="InterPro" id="IPR015955">
    <property type="entry name" value="Lactate_DH/Glyco_Ohase_4_C"/>
</dbReference>
<evidence type="ECO:0000256" key="6">
    <source>
        <dbReference type="ARBA" id="ARBA00049258"/>
    </source>
</evidence>
<feature type="binding site" evidence="7">
    <location>
        <position position="64"/>
    </location>
    <ligand>
        <name>NAD(+)</name>
        <dbReference type="ChEBI" id="CHEBI:57540"/>
    </ligand>
</feature>
<dbReference type="Proteomes" id="UP000198881">
    <property type="component" value="Unassembled WGS sequence"/>
</dbReference>
<dbReference type="Pfam" id="PF02866">
    <property type="entry name" value="Ldh_1_C"/>
    <property type="match status" value="1"/>
</dbReference>
<evidence type="ECO:0000256" key="8">
    <source>
        <dbReference type="PIRSR" id="PIRSR000102-1"/>
    </source>
</evidence>
<evidence type="ECO:0000256" key="7">
    <source>
        <dbReference type="HAMAP-Rule" id="MF_00488"/>
    </source>
</evidence>
<reference evidence="13 14" key="1">
    <citation type="submission" date="2016-10" db="EMBL/GenBank/DDBJ databases">
        <authorList>
            <person name="de Groot N.N."/>
        </authorList>
    </citation>
    <scope>NUCLEOTIDE SEQUENCE [LARGE SCALE GENOMIC DNA]</scope>
    <source>
        <strain evidence="13 14">CGMCC 1.7054</strain>
    </source>
</reference>
<feature type="domain" description="Lactate/malate dehydrogenase C-terminal" evidence="12">
    <location>
        <begin position="170"/>
        <end position="333"/>
    </location>
</feature>
<feature type="binding site" evidence="7">
    <location>
        <position position="193"/>
    </location>
    <ligand>
        <name>beta-D-fructose 1,6-bisphosphate</name>
        <dbReference type="ChEBI" id="CHEBI:32966"/>
        <note>allosteric activator</note>
    </ligand>
</feature>
<dbReference type="HAMAP" id="MF_00488">
    <property type="entry name" value="Lactate_dehydrog"/>
    <property type="match status" value="1"/>
</dbReference>
<keyword evidence="5 7" id="KW-0520">NAD</keyword>
<dbReference type="GO" id="GO:0004459">
    <property type="term" value="F:L-lactate dehydrogenase (NAD+) activity"/>
    <property type="evidence" value="ECO:0007669"/>
    <property type="project" value="UniProtKB-UniRule"/>
</dbReference>
<evidence type="ECO:0000313" key="14">
    <source>
        <dbReference type="Proteomes" id="UP000198881"/>
    </source>
</evidence>
<comment type="catalytic activity">
    <reaction evidence="6 7">
        <text>(S)-lactate + NAD(+) = pyruvate + NADH + H(+)</text>
        <dbReference type="Rhea" id="RHEA:23444"/>
        <dbReference type="ChEBI" id="CHEBI:15361"/>
        <dbReference type="ChEBI" id="CHEBI:15378"/>
        <dbReference type="ChEBI" id="CHEBI:16651"/>
        <dbReference type="ChEBI" id="CHEBI:57540"/>
        <dbReference type="ChEBI" id="CHEBI:57945"/>
        <dbReference type="EC" id="1.1.1.27"/>
    </reaction>
</comment>
<dbReference type="Gene3D" id="3.40.50.720">
    <property type="entry name" value="NAD(P)-binding Rossmann-like Domain"/>
    <property type="match status" value="1"/>
</dbReference>
<dbReference type="STRING" id="574650.SAMN04487966_10959"/>
<feature type="binding site" evidence="7">
    <location>
        <position position="38"/>
    </location>
    <ligand>
        <name>NAD(+)</name>
        <dbReference type="ChEBI" id="CHEBI:57540"/>
    </ligand>
</feature>
<comment type="activity regulation">
    <text evidence="7">Allosterically activated by fructose 1,6-bisphosphate (FBP).</text>
</comment>
<evidence type="ECO:0000256" key="5">
    <source>
        <dbReference type="ARBA" id="ARBA00023027"/>
    </source>
</evidence>
<dbReference type="InterPro" id="IPR001236">
    <property type="entry name" value="Lactate/malate_DH_N"/>
</dbReference>
<dbReference type="EC" id="1.1.1.27" evidence="3 7"/>
<dbReference type="GO" id="GO:0005737">
    <property type="term" value="C:cytoplasm"/>
    <property type="evidence" value="ECO:0007669"/>
    <property type="project" value="UniProtKB-SubCell"/>
</dbReference>
<dbReference type="InterPro" id="IPR036291">
    <property type="entry name" value="NAD(P)-bd_dom_sf"/>
</dbReference>
<evidence type="ECO:0000256" key="4">
    <source>
        <dbReference type="ARBA" id="ARBA00023002"/>
    </source>
</evidence>
<feature type="binding site" evidence="9">
    <location>
        <begin position="34"/>
        <end position="39"/>
    </location>
    <ligand>
        <name>NAD(+)</name>
        <dbReference type="ChEBI" id="CHEBI:57540"/>
    </ligand>
</feature>
<dbReference type="PROSITE" id="PS00064">
    <property type="entry name" value="L_LDH"/>
    <property type="match status" value="1"/>
</dbReference>
<keyword evidence="7" id="KW-0597">Phosphoprotein</keyword>
<dbReference type="InterPro" id="IPR018177">
    <property type="entry name" value="L-lactate_DH_AS"/>
</dbReference>
<feature type="binding site" evidence="7">
    <location>
        <position position="113"/>
    </location>
    <ligand>
        <name>substrate</name>
    </ligand>
</feature>
<sequence>MTTPDVHSLPSSTDHSPTPAPAAAGRSSRLAVVGAGAVGTSTAYAALLRGVARHVALYDIDRPKVEAEVLDLAHGTLYTGSSSITGGDDPAVMEGADVVVITAGAKQHPGETRLDLAATNVRILEQLMPVVQEQAPDAVYILVSNPCDVLTLAAQRISGLPAGRVMASGTTLDTSRLRWLLAQQAGVSRQSVHAYILGEHGDTEFPVWSSATIGPVPILDWRREGRKVFTEDGLDALADQVVNAAYTVIQGKGATNYAIGVSAVRIVEAVLGSQNAVLPVSTVLDGQYGISDVALSVPSVVGRGGVREVLEINLSAQELRRLQHSAQTLKQSAAELGF</sequence>
<keyword evidence="7" id="KW-0021">Allosteric enzyme</keyword>
<dbReference type="CDD" id="cd05292">
    <property type="entry name" value="LDH_2"/>
    <property type="match status" value="1"/>
</dbReference>
<feature type="binding site" evidence="7">
    <location>
        <position position="107"/>
    </location>
    <ligand>
        <name>substrate</name>
    </ligand>
</feature>
<dbReference type="GO" id="GO:0006089">
    <property type="term" value="P:lactate metabolic process"/>
    <property type="evidence" value="ECO:0007669"/>
    <property type="project" value="TreeGrafter"/>
</dbReference>
<dbReference type="SUPFAM" id="SSF56327">
    <property type="entry name" value="LDH C-terminal domain-like"/>
    <property type="match status" value="1"/>
</dbReference>
<gene>
    <name evidence="7" type="primary">ldh</name>
    <name evidence="13" type="ORF">SAMN04487966_10959</name>
</gene>
<evidence type="ECO:0000256" key="2">
    <source>
        <dbReference type="ARBA" id="ARBA00006054"/>
    </source>
</evidence>
<feature type="compositionally biased region" description="Polar residues" evidence="10">
    <location>
        <begin position="1"/>
        <end position="16"/>
    </location>
</feature>
<dbReference type="Pfam" id="PF00056">
    <property type="entry name" value="Ldh_1_N"/>
    <property type="match status" value="1"/>
</dbReference>
<feature type="binding site" evidence="7">
    <location>
        <begin position="173"/>
        <end position="176"/>
    </location>
    <ligand>
        <name>substrate</name>
    </ligand>
</feature>
<feature type="modified residue" description="Phosphotyrosine" evidence="7">
    <location>
        <position position="246"/>
    </location>
</feature>
<comment type="similarity">
    <text evidence="2 7">Belongs to the LDH/MDH superfamily. LDH family.</text>
</comment>
<feature type="binding site" evidence="7">
    <location>
        <position position="168"/>
    </location>
    <ligand>
        <name>NAD(+)</name>
        <dbReference type="ChEBI" id="CHEBI:57540"/>
    </ligand>
</feature>
<keyword evidence="4 7" id="KW-0560">Oxidoreductase</keyword>
<comment type="function">
    <text evidence="7">Catalyzes the conversion of lactate to pyruvate.</text>
</comment>
<name>A0A1I7MQ20_9MICC</name>
<dbReference type="PIRSF" id="PIRSF000102">
    <property type="entry name" value="Lac_mal_DH"/>
    <property type="match status" value="1"/>
</dbReference>
<keyword evidence="14" id="KW-1185">Reference proteome</keyword>
<evidence type="ECO:0000259" key="12">
    <source>
        <dbReference type="Pfam" id="PF02866"/>
    </source>
</evidence>
<dbReference type="EMBL" id="FPCG01000009">
    <property type="protein sequence ID" value="SFV24004.1"/>
    <property type="molecule type" value="Genomic_DNA"/>
</dbReference>
<dbReference type="InterPro" id="IPR022383">
    <property type="entry name" value="Lactate/malate_DH_C"/>
</dbReference>
<keyword evidence="7" id="KW-0963">Cytoplasm</keyword>
<feature type="binding site" evidence="7 9">
    <location>
        <begin position="143"/>
        <end position="145"/>
    </location>
    <ligand>
        <name>NAD(+)</name>
        <dbReference type="ChEBI" id="CHEBI:57540"/>
    </ligand>
</feature>
<dbReference type="AlphaFoldDB" id="A0A1I7MQ20"/>
<comment type="caution">
    <text evidence="7">Lacks conserved residue(s) required for the propagation of feature annotation.</text>
</comment>
<feature type="binding site" evidence="7">
    <location>
        <position position="178"/>
    </location>
    <ligand>
        <name>beta-D-fructose 1,6-bisphosphate</name>
        <dbReference type="ChEBI" id="CHEBI:32966"/>
        <note>allosteric activator</note>
    </ligand>
</feature>
<dbReference type="Gene3D" id="3.90.110.10">
    <property type="entry name" value="Lactate dehydrogenase/glycoside hydrolase, family 4, C-terminal"/>
    <property type="match status" value="1"/>
</dbReference>
<feature type="binding site" evidence="7 9">
    <location>
        <position position="59"/>
    </location>
    <ligand>
        <name>NAD(+)</name>
        <dbReference type="ChEBI" id="CHEBI:57540"/>
    </ligand>
</feature>
<evidence type="ECO:0000256" key="1">
    <source>
        <dbReference type="ARBA" id="ARBA00004843"/>
    </source>
</evidence>